<evidence type="ECO:0000256" key="3">
    <source>
        <dbReference type="ARBA" id="ARBA00022692"/>
    </source>
</evidence>
<evidence type="ECO:0000313" key="8">
    <source>
        <dbReference type="EMBL" id="AJC87048.1"/>
    </source>
</evidence>
<dbReference type="RefSeq" id="WP_039648830.1">
    <property type="nucleotide sequence ID" value="NZ_CP007770.1"/>
</dbReference>
<dbReference type="GO" id="GO:0043190">
    <property type="term" value="C:ATP-binding cassette (ABC) transporter complex"/>
    <property type="evidence" value="ECO:0007669"/>
    <property type="project" value="InterPro"/>
</dbReference>
<sequence>MFEILNFNFFQNAILASILVSIACGCVGSLVMINRLLSMAGGITHGAFGGIGVAFYFALPILVSTSLFTLILAFIVAYLSKHYPNRSDSIIAVIWALGMAIGIILIDLSPGYSNDLMIYLFGSILAVSYDDLLLMLICDFIFIILILCFYRQFEIISFDDEFAQTRGINANLFYYILIFMIALCIVMSIRLVGLILIIALLSIPSFIAEGLSKKLGWMMFYASILSLFFCLIGLAFSYIFNLSSGACIIFTACMGFVIYLCFNAIKKSLIHS</sequence>
<feature type="transmembrane region" description="Helical" evidence="7">
    <location>
        <begin position="247"/>
        <end position="265"/>
    </location>
</feature>
<evidence type="ECO:0000256" key="4">
    <source>
        <dbReference type="ARBA" id="ARBA00022989"/>
    </source>
</evidence>
<dbReference type="GO" id="GO:0010043">
    <property type="term" value="P:response to zinc ion"/>
    <property type="evidence" value="ECO:0007669"/>
    <property type="project" value="TreeGrafter"/>
</dbReference>
<accession>A0A0A8GYS5</accession>
<organism evidence="8 9">
    <name type="scientific">Campylobacter insulaenigrae NCTC 12927</name>
    <dbReference type="NCBI Taxonomy" id="1031564"/>
    <lineage>
        <taxon>Bacteria</taxon>
        <taxon>Pseudomonadati</taxon>
        <taxon>Campylobacterota</taxon>
        <taxon>Epsilonproteobacteria</taxon>
        <taxon>Campylobacterales</taxon>
        <taxon>Campylobacteraceae</taxon>
        <taxon>Campylobacter</taxon>
    </lineage>
</organism>
<dbReference type="PANTHER" id="PTHR30477:SF18">
    <property type="entry name" value="METAL TRANSPORT SYSTEM MEMBRANE PROTEIN CT_417-RELATED"/>
    <property type="match status" value="1"/>
</dbReference>
<dbReference type="EMBL" id="CP007770">
    <property type="protein sequence ID" value="AJC87048.1"/>
    <property type="molecule type" value="Genomic_DNA"/>
</dbReference>
<reference evidence="8 9" key="1">
    <citation type="journal article" date="2014" name="Genome Biol. Evol.">
        <title>Comparative Genomics of the Campylobacter lari Group.</title>
        <authorList>
            <person name="Miller W.G."/>
            <person name="Yee E."/>
            <person name="Chapman M.H."/>
            <person name="Smith T.P."/>
            <person name="Bono J.L."/>
            <person name="Huynh S."/>
            <person name="Parker C.T."/>
            <person name="Vandamme P."/>
            <person name="Luong K."/>
            <person name="Korlach J."/>
        </authorList>
    </citation>
    <scope>NUCLEOTIDE SEQUENCE [LARGE SCALE GENOMIC DNA]</scope>
    <source>
        <strain evidence="8 9">NCTC 12927</strain>
    </source>
</reference>
<feature type="transmembrane region" description="Helical" evidence="7">
    <location>
        <begin position="90"/>
        <end position="112"/>
    </location>
</feature>
<evidence type="ECO:0000256" key="6">
    <source>
        <dbReference type="RuleBase" id="RU003943"/>
    </source>
</evidence>
<dbReference type="HOGENOM" id="CLU_028808_3_0_7"/>
<dbReference type="InterPro" id="IPR001626">
    <property type="entry name" value="ABC_TroCD"/>
</dbReference>
<comment type="subcellular location">
    <subcellularLocation>
        <location evidence="6">Cell membrane</location>
        <topology evidence="6">Multi-pass membrane protein</topology>
    </subcellularLocation>
    <subcellularLocation>
        <location evidence="1">Membrane</location>
        <topology evidence="1">Multi-pass membrane protein</topology>
    </subcellularLocation>
</comment>
<dbReference type="KEGG" id="cis:CINS_0035"/>
<gene>
    <name evidence="8" type="ORF">CINS_0035</name>
</gene>
<keyword evidence="5 7" id="KW-0472">Membrane</keyword>
<evidence type="ECO:0000256" key="5">
    <source>
        <dbReference type="ARBA" id="ARBA00023136"/>
    </source>
</evidence>
<comment type="similarity">
    <text evidence="2 6">Belongs to the ABC-3 integral membrane protein family.</text>
</comment>
<protein>
    <submittedName>
        <fullName evidence="8">Metal ion ABC transporter, membrane protein</fullName>
    </submittedName>
</protein>
<dbReference type="CDD" id="cd06550">
    <property type="entry name" value="TM_ABC_iron-siderophores_like"/>
    <property type="match status" value="1"/>
</dbReference>
<dbReference type="AlphaFoldDB" id="A0A0A8GYS5"/>
<dbReference type="SUPFAM" id="SSF81345">
    <property type="entry name" value="ABC transporter involved in vitamin B12 uptake, BtuC"/>
    <property type="match status" value="1"/>
</dbReference>
<dbReference type="Proteomes" id="UP000031163">
    <property type="component" value="Chromosome"/>
</dbReference>
<evidence type="ECO:0000256" key="7">
    <source>
        <dbReference type="SAM" id="Phobius"/>
    </source>
</evidence>
<dbReference type="GeneID" id="74430858"/>
<feature type="transmembrane region" description="Helical" evidence="7">
    <location>
        <begin position="132"/>
        <end position="151"/>
    </location>
</feature>
<feature type="transmembrane region" description="Helical" evidence="7">
    <location>
        <begin position="53"/>
        <end position="78"/>
    </location>
</feature>
<dbReference type="Gene3D" id="1.10.3470.10">
    <property type="entry name" value="ABC transporter involved in vitamin B12 uptake, BtuC"/>
    <property type="match status" value="1"/>
</dbReference>
<name>A0A0A8GYS5_9BACT</name>
<evidence type="ECO:0000256" key="1">
    <source>
        <dbReference type="ARBA" id="ARBA00004141"/>
    </source>
</evidence>
<feature type="transmembrane region" description="Helical" evidence="7">
    <location>
        <begin position="172"/>
        <end position="203"/>
    </location>
</feature>
<keyword evidence="4 7" id="KW-1133">Transmembrane helix</keyword>
<keyword evidence="3 6" id="KW-0812">Transmembrane</keyword>
<evidence type="ECO:0000256" key="2">
    <source>
        <dbReference type="ARBA" id="ARBA00008034"/>
    </source>
</evidence>
<dbReference type="STRING" id="1031564.CINS_0035"/>
<feature type="transmembrane region" description="Helical" evidence="7">
    <location>
        <begin position="12"/>
        <end position="33"/>
    </location>
</feature>
<proteinExistence type="inferred from homology"/>
<dbReference type="PANTHER" id="PTHR30477">
    <property type="entry name" value="ABC-TRANSPORTER METAL-BINDING PROTEIN"/>
    <property type="match status" value="1"/>
</dbReference>
<feature type="transmembrane region" description="Helical" evidence="7">
    <location>
        <begin position="215"/>
        <end position="240"/>
    </location>
</feature>
<dbReference type="GO" id="GO:0055085">
    <property type="term" value="P:transmembrane transport"/>
    <property type="evidence" value="ECO:0007669"/>
    <property type="project" value="InterPro"/>
</dbReference>
<dbReference type="Pfam" id="PF00950">
    <property type="entry name" value="ABC-3"/>
    <property type="match status" value="1"/>
</dbReference>
<keyword evidence="6" id="KW-0813">Transport</keyword>
<dbReference type="InterPro" id="IPR037294">
    <property type="entry name" value="ABC_BtuC-like"/>
</dbReference>
<evidence type="ECO:0000313" key="9">
    <source>
        <dbReference type="Proteomes" id="UP000031163"/>
    </source>
</evidence>